<evidence type="ECO:0000256" key="4">
    <source>
        <dbReference type="ARBA" id="ARBA00022597"/>
    </source>
</evidence>
<dbReference type="EMBL" id="LR134493">
    <property type="protein sequence ID" value="VEI72307.1"/>
    <property type="molecule type" value="Genomic_DNA"/>
</dbReference>
<evidence type="ECO:0000256" key="2">
    <source>
        <dbReference type="ARBA" id="ARBA00022448"/>
    </source>
</evidence>
<dbReference type="SUPFAM" id="SSF55604">
    <property type="entry name" value="Glucose permease domain IIB"/>
    <property type="match status" value="1"/>
</dbReference>
<protein>
    <submittedName>
        <fullName evidence="16">EIICBA-Glc</fullName>
    </submittedName>
    <submittedName>
        <fullName evidence="15">PTS transporter subunit EIIC</fullName>
    </submittedName>
</protein>
<feature type="transmembrane region" description="Helical" evidence="12">
    <location>
        <begin position="396"/>
        <end position="418"/>
    </location>
</feature>
<feature type="active site" description="Phosphocysteine intermediate; for EIIB activity" evidence="11">
    <location>
        <position position="463"/>
    </location>
</feature>
<reference evidence="15 18" key="2">
    <citation type="submission" date="2020-11" db="EMBL/GenBank/DDBJ databases">
        <title>Enhanced detection system for hospital associated transmission using whole genome sequencing surveillance.</title>
        <authorList>
            <person name="Harrison L.H."/>
            <person name="Van Tyne D."/>
            <person name="Marsh J.W."/>
            <person name="Griffith M.P."/>
            <person name="Snyder D.J."/>
            <person name="Cooper V.S."/>
            <person name="Mustapha M."/>
        </authorList>
    </citation>
    <scope>NUCLEOTIDE SEQUENCE [LARGE SCALE GENOMIC DNA]</scope>
    <source>
        <strain evidence="15 18">SER00230</strain>
    </source>
</reference>
<feature type="transmembrane region" description="Helical" evidence="12">
    <location>
        <begin position="340"/>
        <end position="364"/>
    </location>
</feature>
<evidence type="ECO:0000256" key="9">
    <source>
        <dbReference type="ARBA" id="ARBA00022989"/>
    </source>
</evidence>
<evidence type="ECO:0000256" key="6">
    <source>
        <dbReference type="ARBA" id="ARBA00022683"/>
    </source>
</evidence>
<feature type="transmembrane region" description="Helical" evidence="12">
    <location>
        <begin position="280"/>
        <end position="306"/>
    </location>
</feature>
<reference evidence="16 17" key="1">
    <citation type="submission" date="2018-12" db="EMBL/GenBank/DDBJ databases">
        <authorList>
            <consortium name="Pathogen Informatics"/>
        </authorList>
    </citation>
    <scope>NUCLEOTIDE SEQUENCE [LARGE SCALE GENOMIC DNA]</scope>
    <source>
        <strain evidence="16 17">NCTC10036</strain>
    </source>
</reference>
<dbReference type="GO" id="GO:0016301">
    <property type="term" value="F:kinase activity"/>
    <property type="evidence" value="ECO:0007669"/>
    <property type="project" value="UniProtKB-KW"/>
</dbReference>
<sequence>MSGTGESSSSGWFEKAQLFGKSFMLPIAVLPAAGLLLGIGGALSNPNSVAAYPFLNVGWLQGGFTVMSSAGAIVFANLALLFAVGVAVGIARTDKGTAGLAALIAYLVMNATINALLKIDGTLAAENPGAVGQGMILGIQTLETGVFGGVVIGLVTGYLHGRYHKIALPQFLGFFGGSRFIPIISSLAAMGVGALMTVVWPHVQQAIAALGALVDATGYLGTFIYGFVLRMLGPFGLHHIFYLPFWTTALGGSEMVQGQLVEGTQRIFFAQLADPSTQQFYLGTARFMSGRFITMMFGLLGACLALYHTAKPQHRRRVGGLLLSAALTSFLTGITEPIEFSFLFIAPALYVVHALFDGLAFMVAHMLHITIGQTFSGGFIDFMLFGVLQGDAKTHWLRVPLVGIPWFLLYYVTFRFLIVRFNFKTPGRGDDEVAETAQPASARAQQILAALGGKDNVVQLDCCATRLRVTLQDSRQVDEAALKASGARAVIVRGKGVQVIYGPHVTIIKNDVEELLDV</sequence>
<dbReference type="GO" id="GO:0008982">
    <property type="term" value="F:protein-N(PI)-phosphohistidine-sugar phosphotransferase activity"/>
    <property type="evidence" value="ECO:0007669"/>
    <property type="project" value="InterPro"/>
</dbReference>
<gene>
    <name evidence="16" type="primary">ptsG_5</name>
    <name evidence="15" type="ORF">I5U13_02485</name>
    <name evidence="16" type="ORF">NCTC10036_04649</name>
</gene>
<evidence type="ECO:0000256" key="1">
    <source>
        <dbReference type="ARBA" id="ARBA00004651"/>
    </source>
</evidence>
<feature type="domain" description="PTS EIIB type-1" evidence="13">
    <location>
        <begin position="441"/>
        <end position="518"/>
    </location>
</feature>
<keyword evidence="10 12" id="KW-0472">Membrane</keyword>
<keyword evidence="9 12" id="KW-1133">Transmembrane helix</keyword>
<dbReference type="InterPro" id="IPR013013">
    <property type="entry name" value="PTS_EIIC_1"/>
</dbReference>
<comment type="subcellular location">
    <subcellularLocation>
        <location evidence="1">Cell membrane</location>
        <topology evidence="1">Multi-pass membrane protein</topology>
    </subcellularLocation>
</comment>
<keyword evidence="4" id="KW-0762">Sugar transport</keyword>
<dbReference type="GO" id="GO:0005886">
    <property type="term" value="C:plasma membrane"/>
    <property type="evidence" value="ECO:0007669"/>
    <property type="project" value="UniProtKB-SubCell"/>
</dbReference>
<dbReference type="RefSeq" id="WP_126533353.1">
    <property type="nucleotide sequence ID" value="NZ_JADULK010000001.1"/>
</dbReference>
<evidence type="ECO:0000259" key="13">
    <source>
        <dbReference type="PROSITE" id="PS51098"/>
    </source>
</evidence>
<keyword evidence="3" id="KW-1003">Cell membrane</keyword>
<keyword evidence="6" id="KW-0598">Phosphotransferase system</keyword>
<dbReference type="InterPro" id="IPR003352">
    <property type="entry name" value="PTS_EIIC"/>
</dbReference>
<evidence type="ECO:0000256" key="10">
    <source>
        <dbReference type="ARBA" id="ARBA00023136"/>
    </source>
</evidence>
<dbReference type="Gene3D" id="3.30.1360.60">
    <property type="entry name" value="Glucose permease domain IIB"/>
    <property type="match status" value="1"/>
</dbReference>
<accession>A0A448SX68</accession>
<feature type="transmembrane region" description="Helical" evidence="12">
    <location>
        <begin position="137"/>
        <end position="159"/>
    </location>
</feature>
<feature type="domain" description="PTS EIIC type-1" evidence="14">
    <location>
        <begin position="10"/>
        <end position="430"/>
    </location>
</feature>
<dbReference type="Pfam" id="PF00367">
    <property type="entry name" value="PTS_EIIB"/>
    <property type="match status" value="1"/>
</dbReference>
<keyword evidence="2" id="KW-0813">Transport</keyword>
<dbReference type="PROSITE" id="PS01035">
    <property type="entry name" value="PTS_EIIB_TYPE_1_CYS"/>
    <property type="match status" value="1"/>
</dbReference>
<dbReference type="Proteomes" id="UP000281904">
    <property type="component" value="Chromosome"/>
</dbReference>
<keyword evidence="8" id="KW-0418">Kinase</keyword>
<feature type="transmembrane region" description="Helical" evidence="12">
    <location>
        <begin position="98"/>
        <end position="117"/>
    </location>
</feature>
<proteinExistence type="predicted"/>
<keyword evidence="5" id="KW-0808">Transferase</keyword>
<dbReference type="InterPro" id="IPR036878">
    <property type="entry name" value="Glu_permease_IIB"/>
</dbReference>
<keyword evidence="7 12" id="KW-0812">Transmembrane</keyword>
<dbReference type="InterPro" id="IPR018113">
    <property type="entry name" value="PTrfase_EIIB_Cys"/>
</dbReference>
<keyword evidence="18" id="KW-1185">Reference proteome</keyword>
<evidence type="ECO:0000313" key="16">
    <source>
        <dbReference type="EMBL" id="VEI72307.1"/>
    </source>
</evidence>
<dbReference type="PANTHER" id="PTHR30009">
    <property type="entry name" value="CYTOCHROME C-TYPE SYNTHESIS PROTEIN AND PTS TRANSMEMBRANE COMPONENT"/>
    <property type="match status" value="1"/>
</dbReference>
<evidence type="ECO:0000256" key="5">
    <source>
        <dbReference type="ARBA" id="ARBA00022679"/>
    </source>
</evidence>
<dbReference type="PROSITE" id="PS51103">
    <property type="entry name" value="PTS_EIIC_TYPE_1"/>
    <property type="match status" value="1"/>
</dbReference>
<evidence type="ECO:0000256" key="8">
    <source>
        <dbReference type="ARBA" id="ARBA00022777"/>
    </source>
</evidence>
<organism evidence="16 17">
    <name type="scientific">Serratia rubidaea</name>
    <name type="common">Serratia marinorubra</name>
    <dbReference type="NCBI Taxonomy" id="61652"/>
    <lineage>
        <taxon>Bacteria</taxon>
        <taxon>Pseudomonadati</taxon>
        <taxon>Pseudomonadota</taxon>
        <taxon>Gammaproteobacteria</taxon>
        <taxon>Enterobacterales</taxon>
        <taxon>Yersiniaceae</taxon>
        <taxon>Serratia</taxon>
    </lineage>
</organism>
<feature type="transmembrane region" description="Helical" evidence="12">
    <location>
        <begin position="180"/>
        <end position="200"/>
    </location>
</feature>
<dbReference type="NCBIfam" id="TIGR00826">
    <property type="entry name" value="EIIB_glc"/>
    <property type="match status" value="1"/>
</dbReference>
<evidence type="ECO:0000256" key="11">
    <source>
        <dbReference type="PROSITE-ProRule" id="PRU00421"/>
    </source>
</evidence>
<evidence type="ECO:0000313" key="15">
    <source>
        <dbReference type="EMBL" id="MBH1928533.1"/>
    </source>
</evidence>
<evidence type="ECO:0000256" key="7">
    <source>
        <dbReference type="ARBA" id="ARBA00022692"/>
    </source>
</evidence>
<dbReference type="AlphaFoldDB" id="A0A448SX68"/>
<dbReference type="InterPro" id="IPR001996">
    <property type="entry name" value="PTS_IIB_1"/>
</dbReference>
<dbReference type="Pfam" id="PF02378">
    <property type="entry name" value="PTS_EIIC"/>
    <property type="match status" value="1"/>
</dbReference>
<dbReference type="GO" id="GO:0090563">
    <property type="term" value="F:protein-phosphocysteine-sugar phosphotransferase activity"/>
    <property type="evidence" value="ECO:0007669"/>
    <property type="project" value="TreeGrafter"/>
</dbReference>
<name>A0A448SX68_SERRU</name>
<feature type="transmembrane region" description="Helical" evidence="12">
    <location>
        <begin position="64"/>
        <end position="91"/>
    </location>
</feature>
<evidence type="ECO:0000313" key="18">
    <source>
        <dbReference type="Proteomes" id="UP000624159"/>
    </source>
</evidence>
<evidence type="ECO:0000313" key="17">
    <source>
        <dbReference type="Proteomes" id="UP000281904"/>
    </source>
</evidence>
<dbReference type="CDD" id="cd00212">
    <property type="entry name" value="PTS_IIB_glc"/>
    <property type="match status" value="1"/>
</dbReference>
<evidence type="ECO:0000259" key="14">
    <source>
        <dbReference type="PROSITE" id="PS51103"/>
    </source>
</evidence>
<dbReference type="Proteomes" id="UP000624159">
    <property type="component" value="Unassembled WGS sequence"/>
</dbReference>
<evidence type="ECO:0000256" key="12">
    <source>
        <dbReference type="SAM" id="Phobius"/>
    </source>
</evidence>
<feature type="transmembrane region" description="Helical" evidence="12">
    <location>
        <begin position="23"/>
        <end position="44"/>
    </location>
</feature>
<evidence type="ECO:0000256" key="3">
    <source>
        <dbReference type="ARBA" id="ARBA00022475"/>
    </source>
</evidence>
<dbReference type="EMBL" id="JADULK010000001">
    <property type="protein sequence ID" value="MBH1928533.1"/>
    <property type="molecule type" value="Genomic_DNA"/>
</dbReference>
<dbReference type="InterPro" id="IPR050429">
    <property type="entry name" value="PTS_Glucose_EIICBA"/>
</dbReference>
<dbReference type="PROSITE" id="PS51098">
    <property type="entry name" value="PTS_EIIB_TYPE_1"/>
    <property type="match status" value="1"/>
</dbReference>
<dbReference type="GO" id="GO:0009401">
    <property type="term" value="P:phosphoenolpyruvate-dependent sugar phosphotransferase system"/>
    <property type="evidence" value="ECO:0007669"/>
    <property type="project" value="UniProtKB-KW"/>
</dbReference>
<feature type="transmembrane region" description="Helical" evidence="12">
    <location>
        <begin position="206"/>
        <end position="228"/>
    </location>
</feature>
<dbReference type="PANTHER" id="PTHR30009:SF24">
    <property type="entry name" value="PTS SYSTEM, IIBC COMPONENT"/>
    <property type="match status" value="1"/>
</dbReference>